<organism evidence="5 6">
    <name type="scientific">Belnapia mucosa</name>
    <dbReference type="NCBI Taxonomy" id="2804532"/>
    <lineage>
        <taxon>Bacteria</taxon>
        <taxon>Pseudomonadati</taxon>
        <taxon>Pseudomonadota</taxon>
        <taxon>Alphaproteobacteria</taxon>
        <taxon>Acetobacterales</taxon>
        <taxon>Roseomonadaceae</taxon>
        <taxon>Belnapia</taxon>
    </lineage>
</organism>
<dbReference type="SUPFAM" id="SSF46955">
    <property type="entry name" value="Putative DNA-binding domain"/>
    <property type="match status" value="1"/>
</dbReference>
<dbReference type="PANTHER" id="PTHR30204">
    <property type="entry name" value="REDOX-CYCLING DRUG-SENSING TRANSCRIPTIONAL ACTIVATOR SOXR"/>
    <property type="match status" value="1"/>
</dbReference>
<dbReference type="RefSeq" id="WP_202825574.1">
    <property type="nucleotide sequence ID" value="NZ_JAEUXJ010000004.1"/>
</dbReference>
<evidence type="ECO:0000313" key="5">
    <source>
        <dbReference type="EMBL" id="MBL6455823.1"/>
    </source>
</evidence>
<dbReference type="Pfam" id="PF09278">
    <property type="entry name" value="MerR-DNA-bind"/>
    <property type="match status" value="1"/>
</dbReference>
<proteinExistence type="predicted"/>
<evidence type="ECO:0000313" key="6">
    <source>
        <dbReference type="Proteomes" id="UP000606490"/>
    </source>
</evidence>
<dbReference type="Proteomes" id="UP000606490">
    <property type="component" value="Unassembled WGS sequence"/>
</dbReference>
<dbReference type="InterPro" id="IPR000551">
    <property type="entry name" value="MerR-type_HTH_dom"/>
</dbReference>
<dbReference type="PRINTS" id="PR00040">
    <property type="entry name" value="HTHMERR"/>
</dbReference>
<gene>
    <name evidence="5" type="ORF">JMJ55_10855</name>
</gene>
<sequence length="134" mass="14612">MDGGSLSIGELARATSTKVETIRYYERSGILPSPPRTSGGYRAYGPGHLARLSFVRRGRDLGFSIEQIRALLDLADQRDRPCEAVDAIAREHLAEVERKLADLGALRRELAALIGQCRHGTVAECRILDALAPA</sequence>
<evidence type="ECO:0000256" key="2">
    <source>
        <dbReference type="ARBA" id="ARBA00023125"/>
    </source>
</evidence>
<protein>
    <submittedName>
        <fullName evidence="5">Helix-turn-helix domain-containing protein</fullName>
    </submittedName>
</protein>
<dbReference type="Pfam" id="PF00376">
    <property type="entry name" value="MerR"/>
    <property type="match status" value="1"/>
</dbReference>
<dbReference type="EMBL" id="JAEUXJ010000004">
    <property type="protein sequence ID" value="MBL6455823.1"/>
    <property type="molecule type" value="Genomic_DNA"/>
</dbReference>
<comment type="caution">
    <text evidence="5">The sequence shown here is derived from an EMBL/GenBank/DDBJ whole genome shotgun (WGS) entry which is preliminary data.</text>
</comment>
<keyword evidence="3" id="KW-0804">Transcription</keyword>
<keyword evidence="6" id="KW-1185">Reference proteome</keyword>
<evidence type="ECO:0000259" key="4">
    <source>
        <dbReference type="PROSITE" id="PS50937"/>
    </source>
</evidence>
<evidence type="ECO:0000256" key="1">
    <source>
        <dbReference type="ARBA" id="ARBA00023015"/>
    </source>
</evidence>
<dbReference type="InterPro" id="IPR009061">
    <property type="entry name" value="DNA-bd_dom_put_sf"/>
</dbReference>
<accession>A0ABS1V297</accession>
<keyword evidence="2" id="KW-0238">DNA-binding</keyword>
<dbReference type="InterPro" id="IPR047057">
    <property type="entry name" value="MerR_fam"/>
</dbReference>
<dbReference type="PROSITE" id="PS50937">
    <property type="entry name" value="HTH_MERR_2"/>
    <property type="match status" value="1"/>
</dbReference>
<reference evidence="5 6" key="1">
    <citation type="submission" date="2021-01" db="EMBL/GenBank/DDBJ databases">
        <title>Belnapia mucosa sp. nov. and Belnapia arida sp. nov., isolated from the Tabernas Desert (Almeria, Spain).</title>
        <authorList>
            <person name="Molina-Menor E."/>
            <person name="Vidal-Verdu A."/>
            <person name="Calonge A."/>
            <person name="Satari L."/>
            <person name="Pereto Magraner J."/>
            <person name="Porcar Miralles M."/>
        </authorList>
    </citation>
    <scope>NUCLEOTIDE SEQUENCE [LARGE SCALE GENOMIC DNA]</scope>
    <source>
        <strain evidence="5 6">T6</strain>
    </source>
</reference>
<feature type="domain" description="HTH merR-type" evidence="4">
    <location>
        <begin position="5"/>
        <end position="74"/>
    </location>
</feature>
<evidence type="ECO:0000256" key="3">
    <source>
        <dbReference type="ARBA" id="ARBA00023163"/>
    </source>
</evidence>
<dbReference type="InterPro" id="IPR015358">
    <property type="entry name" value="Tscrpt_reg_MerR_DNA-bd"/>
</dbReference>
<name>A0ABS1V297_9PROT</name>
<dbReference type="Gene3D" id="1.10.1660.10">
    <property type="match status" value="1"/>
</dbReference>
<dbReference type="SMART" id="SM00422">
    <property type="entry name" value="HTH_MERR"/>
    <property type="match status" value="1"/>
</dbReference>
<keyword evidence="1" id="KW-0805">Transcription regulation</keyword>
<dbReference type="CDD" id="cd04785">
    <property type="entry name" value="HTH_CadR-PbrR-like"/>
    <property type="match status" value="1"/>
</dbReference>
<dbReference type="PANTHER" id="PTHR30204:SF94">
    <property type="entry name" value="HEAVY METAL-DEPENDENT TRANSCRIPTIONAL REGULATOR HI_0293-RELATED"/>
    <property type="match status" value="1"/>
</dbReference>